<evidence type="ECO:0000313" key="3">
    <source>
        <dbReference type="Proteomes" id="UP000281915"/>
    </source>
</evidence>
<evidence type="ECO:0000256" key="1">
    <source>
        <dbReference type="SAM" id="Phobius"/>
    </source>
</evidence>
<protein>
    <submittedName>
        <fullName evidence="2">Uncharacterized protein</fullName>
    </submittedName>
</protein>
<reference evidence="2 3" key="1">
    <citation type="submission" date="2018-10" db="EMBL/GenBank/DDBJ databases">
        <title>Phylogenomics of Brevibacillus.</title>
        <authorList>
            <person name="Dunlap C."/>
        </authorList>
    </citation>
    <scope>NUCLEOTIDE SEQUENCE [LARGE SCALE GENOMIC DNA]</scope>
    <source>
        <strain evidence="2 3">JCM 15085</strain>
    </source>
</reference>
<dbReference type="Proteomes" id="UP000281915">
    <property type="component" value="Unassembled WGS sequence"/>
</dbReference>
<keyword evidence="1" id="KW-0812">Transmembrane</keyword>
<dbReference type="RefSeq" id="WP_023557995.1">
    <property type="nucleotide sequence ID" value="NZ_JBCNED010000019.1"/>
</dbReference>
<keyword evidence="1" id="KW-0472">Membrane</keyword>
<gene>
    <name evidence="2" type="ORF">EDM58_11505</name>
</gene>
<feature type="transmembrane region" description="Helical" evidence="1">
    <location>
        <begin position="15"/>
        <end position="39"/>
    </location>
</feature>
<accession>A0A3M8CRL4</accession>
<comment type="caution">
    <text evidence="2">The sequence shown here is derived from an EMBL/GenBank/DDBJ whole genome shotgun (WGS) entry which is preliminary data.</text>
</comment>
<dbReference type="EMBL" id="RHHT01000025">
    <property type="protein sequence ID" value="RNB78422.1"/>
    <property type="molecule type" value="Genomic_DNA"/>
</dbReference>
<organism evidence="2 3">
    <name type="scientific">Brevibacillus panacihumi</name>
    <dbReference type="NCBI Taxonomy" id="497735"/>
    <lineage>
        <taxon>Bacteria</taxon>
        <taxon>Bacillati</taxon>
        <taxon>Bacillota</taxon>
        <taxon>Bacilli</taxon>
        <taxon>Bacillales</taxon>
        <taxon>Paenibacillaceae</taxon>
        <taxon>Brevibacillus</taxon>
    </lineage>
</organism>
<sequence length="64" mass="7265">MEQRYTSWKPPSRKITIVSMSVAFVLFGLPDAMTVFLAAEQRAVLRAQENILRHIKPIVQLPLG</sequence>
<name>A0A3M8CRL4_9BACL</name>
<proteinExistence type="predicted"/>
<keyword evidence="1" id="KW-1133">Transmembrane helix</keyword>
<dbReference type="AlphaFoldDB" id="A0A3M8CRL4"/>
<evidence type="ECO:0000313" key="2">
    <source>
        <dbReference type="EMBL" id="RNB78422.1"/>
    </source>
</evidence>